<dbReference type="EMBL" id="CAUYUJ010021971">
    <property type="protein sequence ID" value="CAK0908185.1"/>
    <property type="molecule type" value="Genomic_DNA"/>
</dbReference>
<protein>
    <submittedName>
        <fullName evidence="3">Uncharacterized protein</fullName>
    </submittedName>
</protein>
<feature type="region of interest" description="Disordered" evidence="1">
    <location>
        <begin position="243"/>
        <end position="264"/>
    </location>
</feature>
<keyword evidence="4" id="KW-1185">Reference proteome</keyword>
<keyword evidence="2" id="KW-1133">Transmembrane helix</keyword>
<organism evidence="3 4">
    <name type="scientific">Prorocentrum cordatum</name>
    <dbReference type="NCBI Taxonomy" id="2364126"/>
    <lineage>
        <taxon>Eukaryota</taxon>
        <taxon>Sar</taxon>
        <taxon>Alveolata</taxon>
        <taxon>Dinophyceae</taxon>
        <taxon>Prorocentrales</taxon>
        <taxon>Prorocentraceae</taxon>
        <taxon>Prorocentrum</taxon>
    </lineage>
</organism>
<feature type="transmembrane region" description="Helical" evidence="2">
    <location>
        <begin position="26"/>
        <end position="52"/>
    </location>
</feature>
<dbReference type="Proteomes" id="UP001189429">
    <property type="component" value="Unassembled WGS sequence"/>
</dbReference>
<gene>
    <name evidence="3" type="ORF">PCOR1329_LOCUS82938</name>
</gene>
<evidence type="ECO:0000313" key="3">
    <source>
        <dbReference type="EMBL" id="CAK0908185.1"/>
    </source>
</evidence>
<name>A0ABN9Y762_9DINO</name>
<reference evidence="3" key="1">
    <citation type="submission" date="2023-10" db="EMBL/GenBank/DDBJ databases">
        <authorList>
            <person name="Chen Y."/>
            <person name="Shah S."/>
            <person name="Dougan E. K."/>
            <person name="Thang M."/>
            <person name="Chan C."/>
        </authorList>
    </citation>
    <scope>NUCLEOTIDE SEQUENCE [LARGE SCALE GENOMIC DNA]</scope>
</reference>
<evidence type="ECO:0000256" key="2">
    <source>
        <dbReference type="SAM" id="Phobius"/>
    </source>
</evidence>
<comment type="caution">
    <text evidence="3">The sequence shown here is derived from an EMBL/GenBank/DDBJ whole genome shotgun (WGS) entry which is preliminary data.</text>
</comment>
<evidence type="ECO:0000256" key="1">
    <source>
        <dbReference type="SAM" id="MobiDB-lite"/>
    </source>
</evidence>
<accession>A0ABN9Y762</accession>
<proteinExistence type="predicted"/>
<keyword evidence="2" id="KW-0812">Transmembrane</keyword>
<sequence length="456" mass="49980">MPCIVSMVPVVPLALGLPPTATLDPLLSFLAVLAVLAVLVALAGTSHLLLAMPYEVWDDAKRAQVAADLEMAATFPSQEMRPDPNATPQGPAAGLFDPWAAAAGTGALSRAQAAAGGAVDCGDEEEQAAFTRAFYHADISARFLQLRNEFDNIVTTAITNSVQQSNAPIVATLATLQKQLSSQHTSIDQQVMASVRPQFDTMQRQFQEQHDALCRRVDYTERDIEAHAAQLAELQKQVEELRRQNELDRQLPSRPPAPPGFDREIDPTQVIVVSSKLVGLAGVREVVNSFMGELNFSEDDSYTIKALTPLPSKKFAVCFSGPIGLASRRVQKALANLKTDGAWRVFQCPAQGADPARLHFGPDKSPKQVRGEMLLRKVRSSLMELDSQRRWYVDRERSVLKSDYTDILRLVPRPGDEPPELSWNDVGIRALGLDRRDLQGAIRNITAAPTATQWCL</sequence>
<evidence type="ECO:0000313" key="4">
    <source>
        <dbReference type="Proteomes" id="UP001189429"/>
    </source>
</evidence>
<keyword evidence="2" id="KW-0472">Membrane</keyword>